<evidence type="ECO:0000313" key="2">
    <source>
        <dbReference type="EnsemblPlants" id="OBART01G34110.1"/>
    </source>
</evidence>
<dbReference type="STRING" id="65489.A0A0D3EV48"/>
<feature type="compositionally biased region" description="Basic and acidic residues" evidence="1">
    <location>
        <begin position="278"/>
        <end position="293"/>
    </location>
</feature>
<dbReference type="EnsemblPlants" id="OBART01G34110.1">
    <property type="protein sequence ID" value="OBART01G34110.1"/>
    <property type="gene ID" value="OBART01G34110"/>
</dbReference>
<name>A0A0D3EV48_9ORYZ</name>
<feature type="region of interest" description="Disordered" evidence="1">
    <location>
        <begin position="1"/>
        <end position="25"/>
    </location>
</feature>
<sequence>MGERRSGYRDRGGGEQGRYWRPPRSHGNGNFSVPLWEKKFCTDACAIPWGKLCETKKLMSLYKNVVDWDDSAALETFNDAKARFCAVYHGQPCDIPLPDPNMYIDMVNQDEHVDPELVADLEKSRRSYPKRDNTAPDGWDSFIFTDKPVPATGWGDGETSNTPGQQYPTNWNNHVKQPTEANCVQSSVNWDNYVSQPPQATVQQSSGNWDMYVKQQDQANNWEAPTMPGTWDMKGDSLDAWKRDSDWGSAAIDSWDNHRENCYVPDSQGWSYGHWKRRNNESSRRNSRGRDRVGPISSKAMKPKYHSEERNGANNGWRHCRVRNNMQYSYENPGCNQSLAM</sequence>
<keyword evidence="3" id="KW-1185">Reference proteome</keyword>
<dbReference type="PANTHER" id="PTHR34567:SF3">
    <property type="entry name" value="FK506-BINDING-LIKE PROTEIN"/>
    <property type="match status" value="1"/>
</dbReference>
<dbReference type="Proteomes" id="UP000026960">
    <property type="component" value="Chromosome 1"/>
</dbReference>
<reference evidence="2" key="2">
    <citation type="submission" date="2015-03" db="UniProtKB">
        <authorList>
            <consortium name="EnsemblPlants"/>
        </authorList>
    </citation>
    <scope>IDENTIFICATION</scope>
</reference>
<dbReference type="PaxDb" id="65489-OBART01G34110.1"/>
<accession>A0A0D3EV48</accession>
<dbReference type="HOGENOM" id="CLU_036258_1_0_1"/>
<feature type="region of interest" description="Disordered" evidence="1">
    <location>
        <begin position="273"/>
        <end position="316"/>
    </location>
</feature>
<reference evidence="2" key="1">
    <citation type="journal article" date="2009" name="Rice">
        <title>De Novo Next Generation Sequencing of Plant Genomes.</title>
        <authorList>
            <person name="Rounsley S."/>
            <person name="Marri P.R."/>
            <person name="Yu Y."/>
            <person name="He R."/>
            <person name="Sisneros N."/>
            <person name="Goicoechea J.L."/>
            <person name="Lee S.J."/>
            <person name="Angelova A."/>
            <person name="Kudrna D."/>
            <person name="Luo M."/>
            <person name="Affourtit J."/>
            <person name="Desany B."/>
            <person name="Knight J."/>
            <person name="Niazi F."/>
            <person name="Egholm M."/>
            <person name="Wing R.A."/>
        </authorList>
    </citation>
    <scope>NUCLEOTIDE SEQUENCE [LARGE SCALE GENOMIC DNA]</scope>
    <source>
        <strain evidence="2">cv. IRGC 105608</strain>
    </source>
</reference>
<dbReference type="PANTHER" id="PTHR34567">
    <property type="entry name" value="FK506-BINDING-LIKE PROTEIN"/>
    <property type="match status" value="1"/>
</dbReference>
<evidence type="ECO:0000256" key="1">
    <source>
        <dbReference type="SAM" id="MobiDB-lite"/>
    </source>
</evidence>
<organism evidence="2">
    <name type="scientific">Oryza barthii</name>
    <dbReference type="NCBI Taxonomy" id="65489"/>
    <lineage>
        <taxon>Eukaryota</taxon>
        <taxon>Viridiplantae</taxon>
        <taxon>Streptophyta</taxon>
        <taxon>Embryophyta</taxon>
        <taxon>Tracheophyta</taxon>
        <taxon>Spermatophyta</taxon>
        <taxon>Magnoliopsida</taxon>
        <taxon>Liliopsida</taxon>
        <taxon>Poales</taxon>
        <taxon>Poaceae</taxon>
        <taxon>BOP clade</taxon>
        <taxon>Oryzoideae</taxon>
        <taxon>Oryzeae</taxon>
        <taxon>Oryzinae</taxon>
        <taxon>Oryza</taxon>
    </lineage>
</organism>
<feature type="compositionally biased region" description="Basic and acidic residues" evidence="1">
    <location>
        <begin position="1"/>
        <end position="13"/>
    </location>
</feature>
<proteinExistence type="predicted"/>
<dbReference type="Gramene" id="OBART01G34110.1">
    <property type="protein sequence ID" value="OBART01G34110.1"/>
    <property type="gene ID" value="OBART01G34110"/>
</dbReference>
<dbReference type="eggNOG" id="ENOG502S3FN">
    <property type="taxonomic scope" value="Eukaryota"/>
</dbReference>
<evidence type="ECO:0000313" key="3">
    <source>
        <dbReference type="Proteomes" id="UP000026960"/>
    </source>
</evidence>
<protein>
    <submittedName>
        <fullName evidence="2">Uncharacterized protein</fullName>
    </submittedName>
</protein>
<dbReference type="AlphaFoldDB" id="A0A0D3EV48"/>